<dbReference type="Proteomes" id="UP000248627">
    <property type="component" value="Unassembled WGS sequence"/>
</dbReference>
<gene>
    <name evidence="1" type="ORF">C1I93_13095</name>
</gene>
<reference evidence="1 2" key="1">
    <citation type="submission" date="2018-01" db="EMBL/GenBank/DDBJ databases">
        <title>Draft genome sequence of Jishengella endophytica.</title>
        <authorList>
            <person name="Sahin N."/>
            <person name="Ay H."/>
            <person name="Saygin H."/>
        </authorList>
    </citation>
    <scope>NUCLEOTIDE SEQUENCE [LARGE SCALE GENOMIC DNA]</scope>
    <source>
        <strain evidence="1 2">DSM 45430</strain>
    </source>
</reference>
<evidence type="ECO:0000313" key="1">
    <source>
        <dbReference type="EMBL" id="PZF97010.1"/>
    </source>
</evidence>
<proteinExistence type="predicted"/>
<dbReference type="EMBL" id="POTX01000071">
    <property type="protein sequence ID" value="PZF97010.1"/>
    <property type="molecule type" value="Genomic_DNA"/>
</dbReference>
<comment type="caution">
    <text evidence="1">The sequence shown here is derived from an EMBL/GenBank/DDBJ whole genome shotgun (WGS) entry which is preliminary data.</text>
</comment>
<protein>
    <submittedName>
        <fullName evidence="1">Uncharacterized protein</fullName>
    </submittedName>
</protein>
<dbReference type="InterPro" id="IPR011990">
    <property type="entry name" value="TPR-like_helical_dom_sf"/>
</dbReference>
<accession>A0A2W2CGM9</accession>
<dbReference type="AlphaFoldDB" id="A0A2W2CGM9"/>
<sequence length="323" mass="35041">MSRLVPAPTRVDFTGLRACLDAFDVPPDGPVRPADDLRAAVNQVVRLRLTSNYHQLAAVVPALLDELHRARLTCTGARHESVAALLTQAYRAADALADKFGHHDLSARIITMMTSTAQDTSDPAIMATAQYVRGELFFHNGRPDLGRALLERASADISSCTSQTGRAAYGALHMRAAVLAGLAQRPSRAWDHLQEAEVHARAVPEGEYHGTAFGPSSVRIHRMTFALDSGDPDAALRVAEGWAPPTTVLSERRSHFYIDLARAHAKTGSPAQALDALLHARTAAPEHTRIHPHVRQVLTLLRSRASTDDRLSEYARWASAAVG</sequence>
<dbReference type="Gene3D" id="1.25.40.10">
    <property type="entry name" value="Tetratricopeptide repeat domain"/>
    <property type="match status" value="1"/>
</dbReference>
<keyword evidence="2" id="KW-1185">Reference proteome</keyword>
<name>A0A2W2CGM9_9ACTN</name>
<organism evidence="1 2">
    <name type="scientific">Micromonospora endophytica</name>
    <dbReference type="NCBI Taxonomy" id="515350"/>
    <lineage>
        <taxon>Bacteria</taxon>
        <taxon>Bacillati</taxon>
        <taxon>Actinomycetota</taxon>
        <taxon>Actinomycetes</taxon>
        <taxon>Micromonosporales</taxon>
        <taxon>Micromonosporaceae</taxon>
        <taxon>Micromonospora</taxon>
    </lineage>
</organism>
<evidence type="ECO:0000313" key="2">
    <source>
        <dbReference type="Proteomes" id="UP000248627"/>
    </source>
</evidence>